<dbReference type="Proteomes" id="UP000178187">
    <property type="component" value="Unassembled WGS sequence"/>
</dbReference>
<dbReference type="EMBL" id="MHFR01000040">
    <property type="protein sequence ID" value="OGW97643.1"/>
    <property type="molecule type" value="Genomic_DNA"/>
</dbReference>
<sequence length="355" mass="40918">MIVDVLIKVKKKLGLFKQAFLDSLQNSIRNYNLSKMPARMRKAGRHAWTEPLSVPCKKKIKPVYFYGNFNLASFKLGGVYMIEALRRLEIPARSGQQIDPLRLRDSIIVCVRENFPDNLPALKANGNKIIIDMRDNFFHDWGALNPDFVGRDIADYLIFPNQALLDKFLSIKPTTSNCVVLYGFADLAISTFFRQNGYKKISQLKCCYFGFKYNLDSGILQFLKNKYGVEAIPLTEFSFDRCFPALRHHNMHIDFRPESNDGLYKPLTKILIAAECRSHILIKDSPRIRELLPSDYPFLVNEKNNAEAAIEKAYHMFGTVEWDFSLGIMDRVREMCSFQNHVTVFVTILEKLSCD</sequence>
<name>A0A1G1KXP9_9BACT</name>
<comment type="caution">
    <text evidence="1">The sequence shown here is derived from an EMBL/GenBank/DDBJ whole genome shotgun (WGS) entry which is preliminary data.</text>
</comment>
<evidence type="ECO:0000313" key="2">
    <source>
        <dbReference type="Proteomes" id="UP000178187"/>
    </source>
</evidence>
<organism evidence="1 2">
    <name type="scientific">Candidatus Danuiimicrobium aquiferis</name>
    <dbReference type="NCBI Taxonomy" id="1801832"/>
    <lineage>
        <taxon>Bacteria</taxon>
        <taxon>Pseudomonadati</taxon>
        <taxon>Candidatus Omnitrophota</taxon>
        <taxon>Candidatus Danuiimicrobium</taxon>
    </lineage>
</organism>
<protein>
    <submittedName>
        <fullName evidence="1">Uncharacterized protein</fullName>
    </submittedName>
</protein>
<proteinExistence type="predicted"/>
<dbReference type="AlphaFoldDB" id="A0A1G1KXP9"/>
<accession>A0A1G1KXP9</accession>
<evidence type="ECO:0000313" key="1">
    <source>
        <dbReference type="EMBL" id="OGW97643.1"/>
    </source>
</evidence>
<reference evidence="1 2" key="1">
    <citation type="journal article" date="2016" name="Nat. Commun.">
        <title>Thousands of microbial genomes shed light on interconnected biogeochemical processes in an aquifer system.</title>
        <authorList>
            <person name="Anantharaman K."/>
            <person name="Brown C.T."/>
            <person name="Hug L.A."/>
            <person name="Sharon I."/>
            <person name="Castelle C.J."/>
            <person name="Probst A.J."/>
            <person name="Thomas B.C."/>
            <person name="Singh A."/>
            <person name="Wilkins M.J."/>
            <person name="Karaoz U."/>
            <person name="Brodie E.L."/>
            <person name="Williams K.H."/>
            <person name="Hubbard S.S."/>
            <person name="Banfield J.F."/>
        </authorList>
    </citation>
    <scope>NUCLEOTIDE SEQUENCE [LARGE SCALE GENOMIC DNA]</scope>
</reference>
<gene>
    <name evidence="1" type="ORF">A3G33_04960</name>
</gene>